<dbReference type="AlphaFoldDB" id="A0AAX4KXT3"/>
<dbReference type="RefSeq" id="WP_338598568.1">
    <property type="nucleotide sequence ID" value="NZ_CP146016.1"/>
</dbReference>
<sequence length="88" mass="10378">MANVNILKNIENLVMSKRNLFQIKSEVYEGIIKVDSYVFKDLKIEFYYCDERLRHVVIKSQDLNITISEDTTKSVDEVISYLKQKLES</sequence>
<protein>
    <submittedName>
        <fullName evidence="1">Uncharacterized protein</fullName>
    </submittedName>
</protein>
<keyword evidence="2" id="KW-1185">Reference proteome</keyword>
<evidence type="ECO:0000313" key="1">
    <source>
        <dbReference type="EMBL" id="WWQ59417.1"/>
    </source>
</evidence>
<name>A0AAX4KXT3_9CREN</name>
<organism evidence="1 2">
    <name type="scientific">Sulfolobus tengchongensis</name>
    <dbReference type="NCBI Taxonomy" id="207809"/>
    <lineage>
        <taxon>Archaea</taxon>
        <taxon>Thermoproteota</taxon>
        <taxon>Thermoprotei</taxon>
        <taxon>Sulfolobales</taxon>
        <taxon>Sulfolobaceae</taxon>
        <taxon>Sulfolobus</taxon>
    </lineage>
</organism>
<gene>
    <name evidence="1" type="ORF">V6M85_07875</name>
</gene>
<dbReference type="Proteomes" id="UP001432202">
    <property type="component" value="Chromosome"/>
</dbReference>
<dbReference type="GeneID" id="89336677"/>
<reference evidence="1 2" key="1">
    <citation type="submission" date="2024-02" db="EMBL/GenBank/DDBJ databases">
        <title>STSV induces naive adaptation in Sulfolobus.</title>
        <authorList>
            <person name="Xiang X."/>
            <person name="Song M."/>
        </authorList>
    </citation>
    <scope>NUCLEOTIDE SEQUENCE [LARGE SCALE GENOMIC DNA]</scope>
    <source>
        <strain evidence="1 2">RT2</strain>
    </source>
</reference>
<evidence type="ECO:0000313" key="2">
    <source>
        <dbReference type="Proteomes" id="UP001432202"/>
    </source>
</evidence>
<dbReference type="EMBL" id="CP146016">
    <property type="protein sequence ID" value="WWQ59417.1"/>
    <property type="molecule type" value="Genomic_DNA"/>
</dbReference>
<proteinExistence type="predicted"/>
<accession>A0AAX4KXT3</accession>